<dbReference type="AlphaFoldDB" id="A0A1J6I5S2"/>
<evidence type="ECO:0000313" key="6">
    <source>
        <dbReference type="EMBL" id="OIS90280.1"/>
    </source>
</evidence>
<name>A0A1J6I5S2_9HYPH</name>
<dbReference type="GO" id="GO:0008168">
    <property type="term" value="F:methyltransferase activity"/>
    <property type="evidence" value="ECO:0007669"/>
    <property type="project" value="UniProtKB-KW"/>
</dbReference>
<feature type="binding site" evidence="5">
    <location>
        <begin position="111"/>
        <end position="114"/>
    </location>
    <ligand>
        <name>substrate</name>
    </ligand>
</feature>
<proteinExistence type="predicted"/>
<dbReference type="PANTHER" id="PTHR33254">
    <property type="entry name" value="4-HYDROXY-4-METHYL-2-OXOGLUTARATE ALDOLASE 3-RELATED"/>
    <property type="match status" value="1"/>
</dbReference>
<dbReference type="RefSeq" id="WP_071634550.1">
    <property type="nucleotide sequence ID" value="NZ_MOEC01000064.1"/>
</dbReference>
<keyword evidence="6" id="KW-0489">Methyltransferase</keyword>
<evidence type="ECO:0000256" key="1">
    <source>
        <dbReference type="ARBA" id="ARBA00001968"/>
    </source>
</evidence>
<keyword evidence="5" id="KW-0460">Magnesium</keyword>
<feature type="binding site" evidence="5">
    <location>
        <position position="133"/>
    </location>
    <ligand>
        <name>substrate</name>
    </ligand>
</feature>
<dbReference type="Proteomes" id="UP000182985">
    <property type="component" value="Unassembled WGS sequence"/>
</dbReference>
<organism evidence="6 7">
    <name type="scientific">Brucella cytisi</name>
    <dbReference type="NCBI Taxonomy" id="407152"/>
    <lineage>
        <taxon>Bacteria</taxon>
        <taxon>Pseudomonadati</taxon>
        <taxon>Pseudomonadota</taxon>
        <taxon>Alphaproteobacteria</taxon>
        <taxon>Hyphomicrobiales</taxon>
        <taxon>Brucellaceae</taxon>
        <taxon>Brucella/Ochrobactrum group</taxon>
        <taxon>Brucella</taxon>
    </lineage>
</organism>
<dbReference type="GO" id="GO:0032259">
    <property type="term" value="P:methylation"/>
    <property type="evidence" value="ECO:0007669"/>
    <property type="project" value="UniProtKB-KW"/>
</dbReference>
<protein>
    <recommendedName>
        <fullName evidence="2">Putative 4-hydroxy-4-methyl-2-oxoglutarate aldolase</fullName>
    </recommendedName>
    <alternativeName>
        <fullName evidence="3">Regulator of ribonuclease activity homolog</fullName>
    </alternativeName>
    <alternativeName>
        <fullName evidence="4">RraA-like protein</fullName>
    </alternativeName>
</protein>
<dbReference type="EMBL" id="MOEC01000064">
    <property type="protein sequence ID" value="OIS90280.1"/>
    <property type="molecule type" value="Genomic_DNA"/>
</dbReference>
<dbReference type="SUPFAM" id="SSF89562">
    <property type="entry name" value="RraA-like"/>
    <property type="match status" value="1"/>
</dbReference>
<keyword evidence="5" id="KW-0479">Metal-binding</keyword>
<keyword evidence="7" id="KW-1185">Reference proteome</keyword>
<evidence type="ECO:0000313" key="7">
    <source>
        <dbReference type="Proteomes" id="UP000182985"/>
    </source>
</evidence>
<sequence length="240" mass="25558">MNTPLFPKPTHDTWPTGFTVNPRVSALSADLIEAYRTVPVPHASDSMGRHIGARGLSAYHRDQTATMAGPAITVRIRPGDNLMVHLAMMMAEPGDIIVIDGGGDLSTAVIGGLMRTTAIARRLGGFVIDGALRDVADWKQGGMPAYAKGNVHRGPSNDGPGEVNVPIACAGLQVTPGDLILADADGVVAIPAHQADSLLIKCRAHAAREQLINEKNMTGELDCERFNELLRMKGCPQWVK</sequence>
<comment type="caution">
    <text evidence="6">The sequence shown here is derived from an EMBL/GenBank/DDBJ whole genome shotgun (WGS) entry which is preliminary data.</text>
</comment>
<comment type="cofactor">
    <cofactor evidence="1">
        <name>a divalent metal cation</name>
        <dbReference type="ChEBI" id="CHEBI:60240"/>
    </cofactor>
</comment>
<reference evidence="6 7" key="1">
    <citation type="submission" date="2016-10" db="EMBL/GenBank/DDBJ databases">
        <title>The Draft Genome Sequence of the Potato Rhizosphere Bacteria Ochrobactrum sp. IPA7.2.</title>
        <authorList>
            <person name="Gogoleva N.E."/>
            <person name="Khlopko Y.A."/>
            <person name="Burygin G.L."/>
            <person name="Plotnikov A.O."/>
        </authorList>
    </citation>
    <scope>NUCLEOTIDE SEQUENCE [LARGE SCALE GENOMIC DNA]</scope>
    <source>
        <strain evidence="6 7">IPA7.2</strain>
    </source>
</reference>
<gene>
    <name evidence="6" type="ORF">BLA27_27625</name>
</gene>
<accession>A0A1J6I5S2</accession>
<evidence type="ECO:0000256" key="3">
    <source>
        <dbReference type="ARBA" id="ARBA00029596"/>
    </source>
</evidence>
<comment type="cofactor">
    <cofactor evidence="5">
        <name>Mg(2+)</name>
        <dbReference type="ChEBI" id="CHEBI:18420"/>
    </cofactor>
</comment>
<dbReference type="OrthoDB" id="9812532at2"/>
<dbReference type="InterPro" id="IPR036704">
    <property type="entry name" value="RraA/RraA-like_sf"/>
</dbReference>
<feature type="binding site" evidence="5">
    <location>
        <position position="134"/>
    </location>
    <ligand>
        <name>Mg(2+)</name>
        <dbReference type="ChEBI" id="CHEBI:18420"/>
    </ligand>
</feature>
<dbReference type="Pfam" id="PF03737">
    <property type="entry name" value="RraA-like"/>
    <property type="match status" value="1"/>
</dbReference>
<dbReference type="PANTHER" id="PTHR33254:SF4">
    <property type="entry name" value="4-HYDROXY-4-METHYL-2-OXOGLUTARATE ALDOLASE 3-RELATED"/>
    <property type="match status" value="1"/>
</dbReference>
<dbReference type="GO" id="GO:0046872">
    <property type="term" value="F:metal ion binding"/>
    <property type="evidence" value="ECO:0007669"/>
    <property type="project" value="UniProtKB-KW"/>
</dbReference>
<dbReference type="Gene3D" id="3.50.30.40">
    <property type="entry name" value="Ribonuclease E inhibitor RraA/RraA-like"/>
    <property type="match status" value="1"/>
</dbReference>
<keyword evidence="6" id="KW-0808">Transferase</keyword>
<dbReference type="NCBIfam" id="NF004850">
    <property type="entry name" value="PRK06201.1"/>
    <property type="match status" value="1"/>
</dbReference>
<evidence type="ECO:0000256" key="5">
    <source>
        <dbReference type="PIRSR" id="PIRSR605493-1"/>
    </source>
</evidence>
<dbReference type="CDD" id="cd16841">
    <property type="entry name" value="RraA_family"/>
    <property type="match status" value="1"/>
</dbReference>
<dbReference type="InterPro" id="IPR005493">
    <property type="entry name" value="RraA/RraA-like"/>
</dbReference>
<evidence type="ECO:0000256" key="2">
    <source>
        <dbReference type="ARBA" id="ARBA00016549"/>
    </source>
</evidence>
<evidence type="ECO:0000256" key="4">
    <source>
        <dbReference type="ARBA" id="ARBA00030169"/>
    </source>
</evidence>